<dbReference type="InterPro" id="IPR036938">
    <property type="entry name" value="PAP2/HPO_sf"/>
</dbReference>
<evidence type="ECO:0000313" key="3">
    <source>
        <dbReference type="Proteomes" id="UP000448199"/>
    </source>
</evidence>
<sequence length="146" mass="15537">MTQDECEKRDWNELASNIGRWTLIGGAILKPILRGDGRAAMRAAVVALTAGAMWQTAKAAVDRWRPDGEDDNSFPSGHTADAAAAAASLVHDPASHPMSDVAVQALALATGVARWRCRKHHIGDVAAGIVIGLLAEKAVRVVLPWR</sequence>
<dbReference type="PANTHER" id="PTHR14969">
    <property type="entry name" value="SPHINGOSINE-1-PHOSPHATE PHOSPHOHYDROLASE"/>
    <property type="match status" value="1"/>
</dbReference>
<proteinExistence type="predicted"/>
<comment type="caution">
    <text evidence="2">The sequence shown here is derived from an EMBL/GenBank/DDBJ whole genome shotgun (WGS) entry which is preliminary data.</text>
</comment>
<protein>
    <submittedName>
        <fullName evidence="2">Phosphatase PAP2 family protein</fullName>
    </submittedName>
</protein>
<evidence type="ECO:0000313" key="2">
    <source>
        <dbReference type="EMBL" id="MXO49649.1"/>
    </source>
</evidence>
<dbReference type="SMART" id="SM00014">
    <property type="entry name" value="acidPPc"/>
    <property type="match status" value="1"/>
</dbReference>
<dbReference type="Pfam" id="PF01569">
    <property type="entry name" value="PAP2"/>
    <property type="match status" value="1"/>
</dbReference>
<dbReference type="EMBL" id="WTYC01000015">
    <property type="protein sequence ID" value="MXO49649.1"/>
    <property type="molecule type" value="Genomic_DNA"/>
</dbReference>
<evidence type="ECO:0000259" key="1">
    <source>
        <dbReference type="SMART" id="SM00014"/>
    </source>
</evidence>
<feature type="domain" description="Phosphatidic acid phosphatase type 2/haloperoxidase" evidence="1">
    <location>
        <begin position="40"/>
        <end position="140"/>
    </location>
</feature>
<dbReference type="InterPro" id="IPR000326">
    <property type="entry name" value="PAP2/HPO"/>
</dbReference>
<dbReference type="RefSeq" id="WP_237453159.1">
    <property type="nucleotide sequence ID" value="NZ_WTYC01000015.1"/>
</dbReference>
<dbReference type="Proteomes" id="UP000448199">
    <property type="component" value="Unassembled WGS sequence"/>
</dbReference>
<dbReference type="SUPFAM" id="SSF48317">
    <property type="entry name" value="Acid phosphatase/Vanadium-dependent haloperoxidase"/>
    <property type="match status" value="1"/>
</dbReference>
<dbReference type="PANTHER" id="PTHR14969:SF13">
    <property type="entry name" value="AT30094P"/>
    <property type="match status" value="1"/>
</dbReference>
<name>A0A844XWB0_9SPHN</name>
<accession>A0A844XWB0</accession>
<dbReference type="Gene3D" id="1.20.144.10">
    <property type="entry name" value="Phosphatidic acid phosphatase type 2/haloperoxidase"/>
    <property type="match status" value="1"/>
</dbReference>
<reference evidence="2 3" key="1">
    <citation type="submission" date="2019-12" db="EMBL/GenBank/DDBJ databases">
        <title>Genomic-based taxomic classification of the family Erythrobacteraceae.</title>
        <authorList>
            <person name="Xu L."/>
        </authorList>
    </citation>
    <scope>NUCLEOTIDE SEQUENCE [LARGE SCALE GENOMIC DNA]</scope>
    <source>
        <strain evidence="2 3">DSM 17792</strain>
    </source>
</reference>
<organism evidence="2 3">
    <name type="scientific">Qipengyuania vulgaris</name>
    <dbReference type="NCBI Taxonomy" id="291985"/>
    <lineage>
        <taxon>Bacteria</taxon>
        <taxon>Pseudomonadati</taxon>
        <taxon>Pseudomonadota</taxon>
        <taxon>Alphaproteobacteria</taxon>
        <taxon>Sphingomonadales</taxon>
        <taxon>Erythrobacteraceae</taxon>
        <taxon>Qipengyuania</taxon>
    </lineage>
</organism>
<dbReference type="AlphaFoldDB" id="A0A844XWB0"/>
<gene>
    <name evidence="2" type="ORF">GRI69_15465</name>
</gene>
<keyword evidence="3" id="KW-1185">Reference proteome</keyword>